<dbReference type="InterPro" id="IPR012675">
    <property type="entry name" value="Beta-grasp_dom_sf"/>
</dbReference>
<dbReference type="Gene3D" id="3.40.50.300">
    <property type="entry name" value="P-loop containing nucleotide triphosphate hydrolases"/>
    <property type="match status" value="1"/>
</dbReference>
<evidence type="ECO:0000256" key="6">
    <source>
        <dbReference type="ARBA" id="ARBA00022801"/>
    </source>
</evidence>
<dbReference type="PANTHER" id="PTHR23305:SF11">
    <property type="entry name" value="OBG-LIKE ATPASE 1"/>
    <property type="match status" value="1"/>
</dbReference>
<dbReference type="EMBL" id="JAQQBS010000003">
    <property type="protein sequence ID" value="KAK0171007.1"/>
    <property type="molecule type" value="Genomic_DNA"/>
</dbReference>
<comment type="similarity">
    <text evidence="9">Belongs to the TRAFAC class OBG-HflX-like GTPase superfamily. OBG GTPase family. YchF/OLA1 subfamily.</text>
</comment>
<protein>
    <recommendedName>
        <fullName evidence="9">Obg-like ATPase 1</fullName>
    </recommendedName>
</protein>
<keyword evidence="6 9" id="KW-0378">Hydrolase</keyword>
<evidence type="ECO:0000313" key="13">
    <source>
        <dbReference type="Proteomes" id="UP001168990"/>
    </source>
</evidence>
<dbReference type="GO" id="GO:0005525">
    <property type="term" value="F:GTP binding"/>
    <property type="evidence" value="ECO:0007669"/>
    <property type="project" value="InterPro"/>
</dbReference>
<feature type="domain" description="TGS" evidence="11">
    <location>
        <begin position="302"/>
        <end position="385"/>
    </location>
</feature>
<dbReference type="FunFam" id="3.10.20.30:FF:000029">
    <property type="entry name" value="Obg-like ATPase 1"/>
    <property type="match status" value="1"/>
</dbReference>
<comment type="subcellular location">
    <subcellularLocation>
        <location evidence="2 9">Cytoplasm</location>
    </subcellularLocation>
</comment>
<dbReference type="HAMAP" id="MF_00944">
    <property type="entry name" value="YchF_OLA1_ATPase"/>
    <property type="match status" value="1"/>
</dbReference>
<dbReference type="GO" id="GO:0016887">
    <property type="term" value="F:ATP hydrolysis activity"/>
    <property type="evidence" value="ECO:0007669"/>
    <property type="project" value="UniProtKB-UniRule"/>
</dbReference>
<dbReference type="SUPFAM" id="SSF52540">
    <property type="entry name" value="P-loop containing nucleoside triphosphate hydrolases"/>
    <property type="match status" value="1"/>
</dbReference>
<name>A0AA39FK02_9HYME</name>
<dbReference type="GO" id="GO:0046872">
    <property type="term" value="F:metal ion binding"/>
    <property type="evidence" value="ECO:0007669"/>
    <property type="project" value="UniProtKB-KW"/>
</dbReference>
<comment type="subunit">
    <text evidence="9">Monomer.</text>
</comment>
<dbReference type="CDD" id="cd04867">
    <property type="entry name" value="TGS_YchF_OLA1"/>
    <property type="match status" value="1"/>
</dbReference>
<keyword evidence="5 9" id="KW-0547">Nucleotide-binding</keyword>
<accession>A0AA39FK02</accession>
<dbReference type="InterPro" id="IPR004396">
    <property type="entry name" value="ATPase_YchF/OLA1"/>
</dbReference>
<dbReference type="InterPro" id="IPR031167">
    <property type="entry name" value="G_OBG"/>
</dbReference>
<keyword evidence="7 9" id="KW-0067">ATP-binding</keyword>
<evidence type="ECO:0000256" key="4">
    <source>
        <dbReference type="ARBA" id="ARBA00022723"/>
    </source>
</evidence>
<dbReference type="PROSITE" id="PS51880">
    <property type="entry name" value="TGS"/>
    <property type="match status" value="1"/>
</dbReference>
<evidence type="ECO:0000256" key="9">
    <source>
        <dbReference type="HAMAP-Rule" id="MF_03167"/>
    </source>
</evidence>
<feature type="binding site" evidence="9">
    <location>
        <position position="229"/>
    </location>
    <ligand>
        <name>ATP</name>
        <dbReference type="ChEBI" id="CHEBI:30616"/>
    </ligand>
</feature>
<dbReference type="InterPro" id="IPR006073">
    <property type="entry name" value="GTP-bd"/>
</dbReference>
<sequence>MPPKKVEEPERKPLIGRVGTHLKVGIVGIPNVGKSTFFNVLTKSQAAAENFPFCTIDPNESRVPVPDTRYDYLCEYFKPVSKVPAFLNVVDIAGLVKGAAEGQGLGNAFLSHISACDAIFHLCRAFEDDDVTHIEGEVNPVRDLEIICEELRLKDVESLHKYLENVEKLVTRGNDKKLKPEYDTLLKVKTVLVEEKKQIRFSDWSANDIEVLNKYLFLTSKPVIYLVNLSEKDYIRKKNKWLIKIKEWVDKNDPGASLIPFSGVFENKVIDMDEAERARYFEESKVTSALEKIIVQGYKALQLQYFFTAGADEVKAWSIQKGSKAPQAAGRIHTDFEKGFIMAEVMKFEDFKNEGSEAAVKAAGKYRQQGRNYVVEDGDIIFFKFNAGAGLKDAKKK</sequence>
<evidence type="ECO:0000259" key="11">
    <source>
        <dbReference type="PROSITE" id="PS51880"/>
    </source>
</evidence>
<keyword evidence="4" id="KW-0479">Metal-binding</keyword>
<comment type="caution">
    <text evidence="12">The sequence shown here is derived from an EMBL/GenBank/DDBJ whole genome shotgun (WGS) entry which is preliminary data.</text>
</comment>
<dbReference type="NCBIfam" id="TIGR00092">
    <property type="entry name" value="redox-regulated ATPase YchF"/>
    <property type="match status" value="1"/>
</dbReference>
<dbReference type="GO" id="GO:0005737">
    <property type="term" value="C:cytoplasm"/>
    <property type="evidence" value="ECO:0007669"/>
    <property type="project" value="UniProtKB-SubCell"/>
</dbReference>
<dbReference type="FunFam" id="1.10.150.300:FF:000003">
    <property type="entry name" value="Obg-like ATPase 1"/>
    <property type="match status" value="1"/>
</dbReference>
<evidence type="ECO:0000256" key="7">
    <source>
        <dbReference type="ARBA" id="ARBA00022840"/>
    </source>
</evidence>
<reference evidence="12" key="2">
    <citation type="submission" date="2023-03" db="EMBL/GenBank/DDBJ databases">
        <authorList>
            <person name="Inwood S.N."/>
            <person name="Skelly J.G."/>
            <person name="Guhlin J."/>
            <person name="Harrop T.W.R."/>
            <person name="Goldson S.G."/>
            <person name="Dearden P.K."/>
        </authorList>
    </citation>
    <scope>NUCLEOTIDE SEQUENCE</scope>
    <source>
        <strain evidence="12">Irish</strain>
        <tissue evidence="12">Whole body</tissue>
    </source>
</reference>
<evidence type="ECO:0000256" key="2">
    <source>
        <dbReference type="ARBA" id="ARBA00004496"/>
    </source>
</evidence>
<comment type="cofactor">
    <cofactor evidence="1">
        <name>Mg(2+)</name>
        <dbReference type="ChEBI" id="CHEBI:18420"/>
    </cofactor>
</comment>
<dbReference type="Proteomes" id="UP001168990">
    <property type="component" value="Unassembled WGS sequence"/>
</dbReference>
<dbReference type="PIRSF" id="PIRSF006641">
    <property type="entry name" value="CHP00092"/>
    <property type="match status" value="1"/>
</dbReference>
<dbReference type="Gene3D" id="3.10.20.30">
    <property type="match status" value="1"/>
</dbReference>
<dbReference type="PROSITE" id="PS51710">
    <property type="entry name" value="G_OBG"/>
    <property type="match status" value="1"/>
</dbReference>
<gene>
    <name evidence="12" type="ORF">PV328_008776</name>
</gene>
<organism evidence="12 13">
    <name type="scientific">Microctonus aethiopoides</name>
    <dbReference type="NCBI Taxonomy" id="144406"/>
    <lineage>
        <taxon>Eukaryota</taxon>
        <taxon>Metazoa</taxon>
        <taxon>Ecdysozoa</taxon>
        <taxon>Arthropoda</taxon>
        <taxon>Hexapoda</taxon>
        <taxon>Insecta</taxon>
        <taxon>Pterygota</taxon>
        <taxon>Neoptera</taxon>
        <taxon>Endopterygota</taxon>
        <taxon>Hymenoptera</taxon>
        <taxon>Apocrita</taxon>
        <taxon>Ichneumonoidea</taxon>
        <taxon>Braconidae</taxon>
        <taxon>Euphorinae</taxon>
        <taxon>Microctonus</taxon>
    </lineage>
</organism>
<dbReference type="InterPro" id="IPR023192">
    <property type="entry name" value="TGS-like_dom_sf"/>
</dbReference>
<dbReference type="PANTHER" id="PTHR23305">
    <property type="entry name" value="OBG GTPASE FAMILY"/>
    <property type="match status" value="1"/>
</dbReference>
<keyword evidence="3 9" id="KW-0963">Cytoplasm</keyword>
<dbReference type="Gene3D" id="1.10.150.300">
    <property type="entry name" value="TGS-like domain"/>
    <property type="match status" value="1"/>
</dbReference>
<dbReference type="InterPro" id="IPR012676">
    <property type="entry name" value="TGS-like"/>
</dbReference>
<evidence type="ECO:0000256" key="3">
    <source>
        <dbReference type="ARBA" id="ARBA00022490"/>
    </source>
</evidence>
<keyword evidence="8" id="KW-0460">Magnesium</keyword>
<dbReference type="InterPro" id="IPR027417">
    <property type="entry name" value="P-loop_NTPase"/>
</dbReference>
<comment type="function">
    <text evidence="9">Hydrolyzes ATP, and can also hydrolyze GTP with lower efficiency. Has lower affinity for GTP.</text>
</comment>
<dbReference type="Pfam" id="PF01926">
    <property type="entry name" value="MMR_HSR1"/>
    <property type="match status" value="1"/>
</dbReference>
<dbReference type="GO" id="GO:0005524">
    <property type="term" value="F:ATP binding"/>
    <property type="evidence" value="ECO:0007669"/>
    <property type="project" value="UniProtKB-UniRule"/>
</dbReference>
<evidence type="ECO:0000256" key="8">
    <source>
        <dbReference type="ARBA" id="ARBA00022842"/>
    </source>
</evidence>
<dbReference type="AlphaFoldDB" id="A0AA39FK02"/>
<keyword evidence="13" id="KW-1185">Reference proteome</keyword>
<evidence type="ECO:0000256" key="1">
    <source>
        <dbReference type="ARBA" id="ARBA00001946"/>
    </source>
</evidence>
<dbReference type="InterPro" id="IPR041706">
    <property type="entry name" value="YchF_N"/>
</dbReference>
<dbReference type="InterPro" id="IPR004095">
    <property type="entry name" value="TGS"/>
</dbReference>
<dbReference type="SUPFAM" id="SSF81271">
    <property type="entry name" value="TGS-like"/>
    <property type="match status" value="1"/>
</dbReference>
<dbReference type="InterPro" id="IPR013029">
    <property type="entry name" value="YchF_C"/>
</dbReference>
<feature type="binding site" evidence="9">
    <location>
        <begin position="31"/>
        <end position="36"/>
    </location>
    <ligand>
        <name>ATP</name>
        <dbReference type="ChEBI" id="CHEBI:30616"/>
    </ligand>
</feature>
<proteinExistence type="inferred from homology"/>
<dbReference type="GO" id="GO:0043023">
    <property type="term" value="F:ribosomal large subunit binding"/>
    <property type="evidence" value="ECO:0007669"/>
    <property type="project" value="UniProtKB-UniRule"/>
</dbReference>
<evidence type="ECO:0000256" key="5">
    <source>
        <dbReference type="ARBA" id="ARBA00022741"/>
    </source>
</evidence>
<dbReference type="CDD" id="cd01900">
    <property type="entry name" value="YchF"/>
    <property type="match status" value="1"/>
</dbReference>
<dbReference type="PRINTS" id="PR00326">
    <property type="entry name" value="GTP1OBG"/>
</dbReference>
<evidence type="ECO:0000313" key="12">
    <source>
        <dbReference type="EMBL" id="KAK0171007.1"/>
    </source>
</evidence>
<dbReference type="Pfam" id="PF06071">
    <property type="entry name" value="YchF-GTPase_C"/>
    <property type="match status" value="1"/>
</dbReference>
<evidence type="ECO:0000259" key="10">
    <source>
        <dbReference type="PROSITE" id="PS51710"/>
    </source>
</evidence>
<feature type="domain" description="OBG-type G" evidence="10">
    <location>
        <begin position="22"/>
        <end position="281"/>
    </location>
</feature>
<reference evidence="12" key="1">
    <citation type="journal article" date="2023" name="bioRxiv">
        <title>Scaffold-level genome assemblies of two parasitoid biocontrol wasps reveal the parthenogenesis mechanism and an associated novel virus.</title>
        <authorList>
            <person name="Inwood S."/>
            <person name="Skelly J."/>
            <person name="Guhlin J."/>
            <person name="Harrop T."/>
            <person name="Goldson S."/>
            <person name="Dearden P."/>
        </authorList>
    </citation>
    <scope>NUCLEOTIDE SEQUENCE</scope>
    <source>
        <strain evidence="12">Irish</strain>
        <tissue evidence="12">Whole body</tissue>
    </source>
</reference>